<dbReference type="InterPro" id="IPR007621">
    <property type="entry name" value="TPM_dom"/>
</dbReference>
<evidence type="ECO:0000313" key="5">
    <source>
        <dbReference type="EMBL" id="MBM6852034.1"/>
    </source>
</evidence>
<dbReference type="RefSeq" id="WP_204805169.1">
    <property type="nucleotide sequence ID" value="NZ_JACSNX010000021.1"/>
</dbReference>
<evidence type="ECO:0000259" key="4">
    <source>
        <dbReference type="Pfam" id="PF04536"/>
    </source>
</evidence>
<keyword evidence="6" id="KW-1185">Reference proteome</keyword>
<dbReference type="PANTHER" id="PTHR30373:SF2">
    <property type="entry name" value="UPF0603 PROTEIN YGCG"/>
    <property type="match status" value="1"/>
</dbReference>
<dbReference type="PANTHER" id="PTHR30373">
    <property type="entry name" value="UPF0603 PROTEIN YGCG"/>
    <property type="match status" value="1"/>
</dbReference>
<feature type="chain" id="PRO_5045756001" evidence="3">
    <location>
        <begin position="23"/>
        <end position="349"/>
    </location>
</feature>
<feature type="signal peptide" evidence="3">
    <location>
        <begin position="1"/>
        <end position="22"/>
    </location>
</feature>
<evidence type="ECO:0000256" key="2">
    <source>
        <dbReference type="SAM" id="Phobius"/>
    </source>
</evidence>
<evidence type="ECO:0000313" key="6">
    <source>
        <dbReference type="Proteomes" id="UP000719500"/>
    </source>
</evidence>
<evidence type="ECO:0000256" key="1">
    <source>
        <dbReference type="SAM" id="MobiDB-lite"/>
    </source>
</evidence>
<name>A0ABS2FWQ0_9FIRM</name>
<feature type="compositionally biased region" description="Basic residues" evidence="1">
    <location>
        <begin position="270"/>
        <end position="281"/>
    </location>
</feature>
<comment type="caution">
    <text evidence="5">The sequence shown here is derived from an EMBL/GenBank/DDBJ whole genome shotgun (WGS) entry which is preliminary data.</text>
</comment>
<accession>A0ABS2FWQ0</accession>
<dbReference type="EMBL" id="JACSNX010000021">
    <property type="protein sequence ID" value="MBM6852034.1"/>
    <property type="molecule type" value="Genomic_DNA"/>
</dbReference>
<proteinExistence type="predicted"/>
<dbReference type="Pfam" id="PF04536">
    <property type="entry name" value="TPM_phosphatase"/>
    <property type="match status" value="1"/>
</dbReference>
<keyword evidence="3" id="KW-0732">Signal</keyword>
<feature type="region of interest" description="Disordered" evidence="1">
    <location>
        <begin position="270"/>
        <end position="349"/>
    </location>
</feature>
<keyword evidence="2" id="KW-0472">Membrane</keyword>
<feature type="domain" description="TPM" evidence="4">
    <location>
        <begin position="47"/>
        <end position="174"/>
    </location>
</feature>
<gene>
    <name evidence="5" type="ORF">H9X91_11355</name>
</gene>
<keyword evidence="2" id="KW-1133">Transmembrane helix</keyword>
<keyword evidence="2" id="KW-0812">Transmembrane</keyword>
<reference evidence="5 6" key="1">
    <citation type="journal article" date="2021" name="Sci. Rep.">
        <title>The distribution of antibiotic resistance genes in chicken gut microbiota commensals.</title>
        <authorList>
            <person name="Juricova H."/>
            <person name="Matiasovicova J."/>
            <person name="Kubasova T."/>
            <person name="Cejkova D."/>
            <person name="Rychlik I."/>
        </authorList>
    </citation>
    <scope>NUCLEOTIDE SEQUENCE [LARGE SCALE GENOMIC DNA]</scope>
    <source>
        <strain evidence="5 6">An411</strain>
    </source>
</reference>
<dbReference type="Proteomes" id="UP000719500">
    <property type="component" value="Unassembled WGS sequence"/>
</dbReference>
<feature type="transmembrane region" description="Helical" evidence="2">
    <location>
        <begin position="210"/>
        <end position="236"/>
    </location>
</feature>
<organism evidence="5 6">
    <name type="scientific">Oscillibacter valericigenes</name>
    <dbReference type="NCBI Taxonomy" id="351091"/>
    <lineage>
        <taxon>Bacteria</taxon>
        <taxon>Bacillati</taxon>
        <taxon>Bacillota</taxon>
        <taxon>Clostridia</taxon>
        <taxon>Eubacteriales</taxon>
        <taxon>Oscillospiraceae</taxon>
        <taxon>Oscillibacter</taxon>
    </lineage>
</organism>
<sequence length="349" mass="36960">MKFFQKRAVAVVVLILAIVAGAAIGQAKKPDTGAEASTAIVGSYTYVYDYAGVLTDETMEHIDAMNASLFAQTGAQILVDVVNSTGGADIMEYAADLGNTYGVGSAERNNGVVMLLALDNVSQSGLMGDYCVVVGTGLEAYADDFVSLQSYYLESDFAAGDYDAGVRAAFDAFIDWFADHYGVTIREGYIPAVRETYSSGSGYYTETRGYVAPAVGSLVSGVVVLLVVLFALWVILDGIRYRRYRRRYLRPGMGRPTVLYYPIFWGRPRRPRAPRPPRPPRRPPTGGGSFGGSRGGMFGGGSFGGAGGRRGSFGGGSFRGGGGRRGGFSGGSFRGGGGRRGGSFRGGRR</sequence>
<feature type="compositionally biased region" description="Gly residues" evidence="1">
    <location>
        <begin position="285"/>
        <end position="349"/>
    </location>
</feature>
<dbReference type="Gene3D" id="3.10.310.50">
    <property type="match status" value="1"/>
</dbReference>
<protein>
    <submittedName>
        <fullName evidence="5">TPM domain-containing protein</fullName>
    </submittedName>
</protein>
<evidence type="ECO:0000256" key="3">
    <source>
        <dbReference type="SAM" id="SignalP"/>
    </source>
</evidence>